<dbReference type="NCBIfam" id="TIGR01635">
    <property type="entry name" value="tail_comp_S"/>
    <property type="match status" value="1"/>
</dbReference>
<accession>A0ABV0GG20</accession>
<gene>
    <name evidence="1" type="ORF">ABDJ40_14685</name>
</gene>
<name>A0ABV0GG20_9BURK</name>
<organism evidence="1 2">
    <name type="scientific">Roseateles flavus</name>
    <dbReference type="NCBI Taxonomy" id="3149041"/>
    <lineage>
        <taxon>Bacteria</taxon>
        <taxon>Pseudomonadati</taxon>
        <taxon>Pseudomonadota</taxon>
        <taxon>Betaproteobacteria</taxon>
        <taxon>Burkholderiales</taxon>
        <taxon>Sphaerotilaceae</taxon>
        <taxon>Roseateles</taxon>
    </lineage>
</organism>
<evidence type="ECO:0000313" key="1">
    <source>
        <dbReference type="EMBL" id="MEO3714009.1"/>
    </source>
</evidence>
<dbReference type="InterPro" id="IPR006522">
    <property type="entry name" value="Phage_virion_morphogenesis"/>
</dbReference>
<dbReference type="Proteomes" id="UP001462640">
    <property type="component" value="Unassembled WGS sequence"/>
</dbReference>
<dbReference type="RefSeq" id="WP_347610924.1">
    <property type="nucleotide sequence ID" value="NZ_JBDPZC010000006.1"/>
</dbReference>
<dbReference type="Pfam" id="PF05069">
    <property type="entry name" value="Phage_tail_S"/>
    <property type="match status" value="1"/>
</dbReference>
<proteinExistence type="predicted"/>
<comment type="caution">
    <text evidence="1">The sequence shown here is derived from an EMBL/GenBank/DDBJ whole genome shotgun (WGS) entry which is preliminary data.</text>
</comment>
<keyword evidence="2" id="KW-1185">Reference proteome</keyword>
<dbReference type="EMBL" id="JBDPZC010000006">
    <property type="protein sequence ID" value="MEO3714009.1"/>
    <property type="molecule type" value="Genomic_DNA"/>
</dbReference>
<reference evidence="1 2" key="1">
    <citation type="submission" date="2024-05" db="EMBL/GenBank/DDBJ databases">
        <title>Roseateles sp. 2.12 16S ribosomal RNA gene Genome sequencing and assembly.</title>
        <authorList>
            <person name="Woo H."/>
        </authorList>
    </citation>
    <scope>NUCLEOTIDE SEQUENCE [LARGE SCALE GENOMIC DNA]</scope>
    <source>
        <strain evidence="1 2">2.12</strain>
    </source>
</reference>
<evidence type="ECO:0000313" key="2">
    <source>
        <dbReference type="Proteomes" id="UP001462640"/>
    </source>
</evidence>
<protein>
    <submittedName>
        <fullName evidence="1">Phage virion morphogenesis protein</fullName>
    </submittedName>
</protein>
<sequence>MREPLEQIASQLDALVQQLGAAQRRALARELARVLRASQQKRIAAQLNPDGTPFERRKPQLRAKVGRVRRTMFSKLRTARYLKTEATPDEAVVAFTGMVARIAGVHQLGLRDKVDRLRRIEVQYPARQLLGFSADDARTVEDLVLEHLAR</sequence>